<evidence type="ECO:0000256" key="8">
    <source>
        <dbReference type="ARBA" id="ARBA00023002"/>
    </source>
</evidence>
<reference evidence="15" key="2">
    <citation type="journal article" date="2014" name="Science">
        <title>The coffee genome provides insight into the convergent evolution of caffeine biosynthesis.</title>
        <authorList>
            <person name="Denoeud F."/>
            <person name="Carretero-Paulet L."/>
            <person name="Dereeper A."/>
            <person name="Droc G."/>
            <person name="Guyot R."/>
            <person name="Pietrella M."/>
            <person name="Zheng C."/>
            <person name="Alberti A."/>
            <person name="Anthony F."/>
            <person name="Aprea G."/>
            <person name="Aury J.M."/>
            <person name="Bento P."/>
            <person name="Bernard M."/>
            <person name="Bocs S."/>
            <person name="Campa C."/>
            <person name="Cenci A."/>
            <person name="Combes M.C."/>
            <person name="Crouzillat D."/>
            <person name="Da Silva C."/>
            <person name="Daddiego L."/>
            <person name="De Bellis F."/>
            <person name="Dussert S."/>
            <person name="Garsmeur O."/>
            <person name="Gayraud T."/>
            <person name="Guignon V."/>
            <person name="Jahn K."/>
            <person name="Jamilloux V."/>
            <person name="Joet T."/>
            <person name="Labadie K."/>
            <person name="Lan T."/>
            <person name="Leclercq J."/>
            <person name="Lepelley M."/>
            <person name="Leroy T."/>
            <person name="Li L.T."/>
            <person name="Librado P."/>
            <person name="Lopez L."/>
            <person name="Munoz A."/>
            <person name="Noel B."/>
            <person name="Pallavicini A."/>
            <person name="Perrotta G."/>
            <person name="Poncet V."/>
            <person name="Pot D."/>
            <person name="Priyono X."/>
            <person name="Rigoreau M."/>
            <person name="Rouard M."/>
            <person name="Rozas J."/>
            <person name="Tranchant-Dubreuil C."/>
            <person name="VanBuren R."/>
            <person name="Zhang Q."/>
            <person name="Andrade A.C."/>
            <person name="Argout X."/>
            <person name="Bertrand B."/>
            <person name="de Kochko A."/>
            <person name="Graziosi G."/>
            <person name="Henry R.J."/>
            <person name="Jayarama X."/>
            <person name="Ming R."/>
            <person name="Nagai C."/>
            <person name="Rounsley S."/>
            <person name="Sankoff D."/>
            <person name="Giuliano G."/>
            <person name="Albert V.A."/>
            <person name="Wincker P."/>
            <person name="Lashermes P."/>
        </authorList>
    </citation>
    <scope>NUCLEOTIDE SEQUENCE [LARGE SCALE GENOMIC DNA]</scope>
    <source>
        <strain evidence="15">cv. DH200-94</strain>
    </source>
</reference>
<evidence type="ECO:0000256" key="5">
    <source>
        <dbReference type="ARBA" id="ARBA00022523"/>
    </source>
</evidence>
<dbReference type="GO" id="GO:0052716">
    <property type="term" value="F:hydroquinone:oxygen oxidoreductase activity"/>
    <property type="evidence" value="ECO:0007669"/>
    <property type="project" value="UniProtKB-EC"/>
</dbReference>
<evidence type="ECO:0000259" key="12">
    <source>
        <dbReference type="Pfam" id="PF07732"/>
    </source>
</evidence>
<dbReference type="GO" id="GO:0046274">
    <property type="term" value="P:lignin catabolic process"/>
    <property type="evidence" value="ECO:0007669"/>
    <property type="project" value="UniProtKB-KW"/>
</dbReference>
<evidence type="ECO:0000313" key="14">
    <source>
        <dbReference type="EMBL" id="CDP20836.1"/>
    </source>
</evidence>
<dbReference type="Gene3D" id="2.60.40.420">
    <property type="entry name" value="Cupredoxins - blue copper proteins"/>
    <property type="match status" value="2"/>
</dbReference>
<accession>A0A068TY21</accession>
<dbReference type="Pfam" id="PF07732">
    <property type="entry name" value="Cu-oxidase_3"/>
    <property type="match status" value="1"/>
</dbReference>
<comment type="similarity">
    <text evidence="3">Belongs to the multicopper oxidase family.</text>
</comment>
<dbReference type="GO" id="GO:0048046">
    <property type="term" value="C:apoplast"/>
    <property type="evidence" value="ECO:0007669"/>
    <property type="project" value="UniProtKB-SubCell"/>
</dbReference>
<evidence type="ECO:0000259" key="11">
    <source>
        <dbReference type="Pfam" id="PF00394"/>
    </source>
</evidence>
<dbReference type="InterPro" id="IPR008972">
    <property type="entry name" value="Cupredoxin"/>
</dbReference>
<keyword evidence="6" id="KW-0964">Secreted</keyword>
<reference evidence="13" key="1">
    <citation type="submission" date="2013-11" db="EMBL/GenBank/DDBJ databases">
        <authorList>
            <person name="Genoscope - CEA"/>
        </authorList>
    </citation>
    <scope>NUCLEOTIDE SEQUENCE</scope>
    <source>
        <strain evidence="13">DH200</strain>
    </source>
</reference>
<keyword evidence="8" id="KW-0560">Oxidoreductase</keyword>
<dbReference type="InterPro" id="IPR011707">
    <property type="entry name" value="Cu-oxidase-like_N"/>
</dbReference>
<dbReference type="InParanoid" id="A0A068TY21"/>
<organism evidence="13 15">
    <name type="scientific">Coffea canephora</name>
    <name type="common">Robusta coffee</name>
    <dbReference type="NCBI Taxonomy" id="49390"/>
    <lineage>
        <taxon>Eukaryota</taxon>
        <taxon>Viridiplantae</taxon>
        <taxon>Streptophyta</taxon>
        <taxon>Embryophyta</taxon>
        <taxon>Tracheophyta</taxon>
        <taxon>Spermatophyta</taxon>
        <taxon>Magnoliopsida</taxon>
        <taxon>eudicotyledons</taxon>
        <taxon>Gunneridae</taxon>
        <taxon>Pentapetalae</taxon>
        <taxon>asterids</taxon>
        <taxon>lamiids</taxon>
        <taxon>Gentianales</taxon>
        <taxon>Rubiaceae</taxon>
        <taxon>Ixoroideae</taxon>
        <taxon>Gardenieae complex</taxon>
        <taxon>Bertiereae - Coffeeae clade</taxon>
        <taxon>Coffeeae</taxon>
        <taxon>Coffea</taxon>
    </lineage>
</organism>
<dbReference type="GO" id="GO:0005507">
    <property type="term" value="F:copper ion binding"/>
    <property type="evidence" value="ECO:0007669"/>
    <property type="project" value="InterPro"/>
</dbReference>
<name>A0A068TY21_COFCA</name>
<protein>
    <recommendedName>
        <fullName evidence="4">laccase</fullName>
        <ecNumber evidence="4">1.10.3.2</ecNumber>
    </recommendedName>
</protein>
<dbReference type="PANTHER" id="PTHR11709:SF443">
    <property type="entry name" value="LACCASE-15"/>
    <property type="match status" value="1"/>
</dbReference>
<dbReference type="STRING" id="49390.A0A068TY21"/>
<dbReference type="EMBL" id="HG740941">
    <property type="protein sequence ID" value="CDP20836.1"/>
    <property type="molecule type" value="Genomic_DNA"/>
</dbReference>
<comment type="catalytic activity">
    <reaction evidence="1">
        <text>4 hydroquinone + O2 = 4 benzosemiquinone + 2 H2O</text>
        <dbReference type="Rhea" id="RHEA:11276"/>
        <dbReference type="ChEBI" id="CHEBI:15377"/>
        <dbReference type="ChEBI" id="CHEBI:15379"/>
        <dbReference type="ChEBI" id="CHEBI:17594"/>
        <dbReference type="ChEBI" id="CHEBI:17977"/>
        <dbReference type="EC" id="1.10.3.2"/>
    </reaction>
</comment>
<dbReference type="InterPro" id="IPR001117">
    <property type="entry name" value="Cu-oxidase_2nd"/>
</dbReference>
<dbReference type="OMA" id="ANKDYPF"/>
<evidence type="ECO:0000256" key="6">
    <source>
        <dbReference type="ARBA" id="ARBA00022525"/>
    </source>
</evidence>
<sequence length="320" mass="35723">MQIEETPYTRLCSTKNILTVNGQFPGPSVHIRQGDSAIVHVHNKGNQNITIHWYAAEFFFFALLQENSSKASRVTDEIGTLWWHAHSDWSTTKVHGAFIVYPKRGENYPFPQPHAEFPIILAEWWKSDVQTVLSEFLSNGGGPNVSDAFLINGQPGDLYPCSKPDTFKLAVEYGKTYLLRMINTAMNNILFFSIAKLQVTVVGSGGSYTKPFKSDYIAIPPGQTIDFLLEANQVPDHCYMAARVYNSASLASKVDVPLDVDTKLFLTISVNLRLCEANNTCAGPAGLRFAATVSYILYILKCNVSHIQDLKQFSIHFAYL</sequence>
<dbReference type="EMBL" id="HG739090">
    <property type="protein sequence ID" value="CDP01151.1"/>
    <property type="molecule type" value="Genomic_DNA"/>
</dbReference>
<evidence type="ECO:0000313" key="13">
    <source>
        <dbReference type="EMBL" id="CDP01151.1"/>
    </source>
</evidence>
<evidence type="ECO:0000256" key="2">
    <source>
        <dbReference type="ARBA" id="ARBA00004271"/>
    </source>
</evidence>
<dbReference type="Pfam" id="PF00394">
    <property type="entry name" value="Cu-oxidase"/>
    <property type="match status" value="1"/>
</dbReference>
<keyword evidence="10" id="KW-0439">Lignin degradation</keyword>
<evidence type="ECO:0000256" key="10">
    <source>
        <dbReference type="ARBA" id="ARBA00023185"/>
    </source>
</evidence>
<dbReference type="Gramene" id="CDP01151">
    <property type="protein sequence ID" value="CDP01151"/>
    <property type="gene ID" value="GSCOC_T00034685001"/>
</dbReference>
<feature type="domain" description="Plastocyanin-like" evidence="11">
    <location>
        <begin position="116"/>
        <end position="248"/>
    </location>
</feature>
<comment type="subcellular location">
    <subcellularLocation>
        <location evidence="2">Secreted</location>
        <location evidence="2">Extracellular space</location>
        <location evidence="2">Apoplast</location>
    </subcellularLocation>
</comment>
<keyword evidence="9" id="KW-0186">Copper</keyword>
<evidence type="ECO:0000256" key="1">
    <source>
        <dbReference type="ARBA" id="ARBA00000349"/>
    </source>
</evidence>
<gene>
    <name evidence="14" type="ORF">GSCOC_T00012162001</name>
    <name evidence="13" type="ORF">GSCOC_T00034685001</name>
</gene>
<dbReference type="EC" id="1.10.3.2" evidence="4"/>
<feature type="domain" description="Plastocyanin-like" evidence="12">
    <location>
        <begin position="3"/>
        <end position="54"/>
    </location>
</feature>
<evidence type="ECO:0000256" key="7">
    <source>
        <dbReference type="ARBA" id="ARBA00022737"/>
    </source>
</evidence>
<evidence type="ECO:0000256" key="9">
    <source>
        <dbReference type="ARBA" id="ARBA00023008"/>
    </source>
</evidence>
<reference evidence="13" key="3">
    <citation type="submission" date="2014-06" db="EMBL/GenBank/DDBJ databases">
        <title>Structure and adaptive landscape of the coffee genome.</title>
        <authorList>
            <person name="Denoeud F."/>
            <person name="Wincker P."/>
            <person name="Lashermes P."/>
        </authorList>
    </citation>
    <scope>NUCLEOTIDE SEQUENCE [LARGE SCALE GENOMIC DNA]</scope>
    <source>
        <strain evidence="13">DH200</strain>
    </source>
</reference>
<evidence type="ECO:0000313" key="15">
    <source>
        <dbReference type="Proteomes" id="UP000295252"/>
    </source>
</evidence>
<keyword evidence="15" id="KW-1185">Reference proteome</keyword>
<dbReference type="InterPro" id="IPR034285">
    <property type="entry name" value="CuRO_2_LCC"/>
</dbReference>
<dbReference type="AlphaFoldDB" id="A0A068TY21"/>
<dbReference type="SUPFAM" id="SSF49503">
    <property type="entry name" value="Cupredoxins"/>
    <property type="match status" value="2"/>
</dbReference>
<dbReference type="CDD" id="cd13875">
    <property type="entry name" value="CuRO_2_LCC_plant"/>
    <property type="match status" value="1"/>
</dbReference>
<dbReference type="PANTHER" id="PTHR11709">
    <property type="entry name" value="MULTI-COPPER OXIDASE"/>
    <property type="match status" value="1"/>
</dbReference>
<dbReference type="InterPro" id="IPR045087">
    <property type="entry name" value="Cu-oxidase_fam"/>
</dbReference>
<evidence type="ECO:0000256" key="3">
    <source>
        <dbReference type="ARBA" id="ARBA00010609"/>
    </source>
</evidence>
<keyword evidence="5" id="KW-0052">Apoplast</keyword>
<dbReference type="Proteomes" id="UP000295252">
    <property type="component" value="Chromosome II"/>
</dbReference>
<dbReference type="Gramene" id="CDP20836">
    <property type="protein sequence ID" value="CDP20836"/>
    <property type="gene ID" value="GSCOC_T00012162001"/>
</dbReference>
<dbReference type="OrthoDB" id="2121828at2759"/>
<keyword evidence="7" id="KW-0677">Repeat</keyword>
<evidence type="ECO:0000256" key="4">
    <source>
        <dbReference type="ARBA" id="ARBA00012297"/>
    </source>
</evidence>
<proteinExistence type="inferred from homology"/>